<dbReference type="STRING" id="28092.WM40_21965"/>
<protein>
    <recommendedName>
        <fullName evidence="9">Cytochrome P450</fullName>
    </recommendedName>
</protein>
<evidence type="ECO:0000256" key="3">
    <source>
        <dbReference type="ARBA" id="ARBA00022723"/>
    </source>
</evidence>
<dbReference type="PANTHER" id="PTHR24305:SF166">
    <property type="entry name" value="CYTOCHROME P450 12A4, MITOCHONDRIAL-RELATED"/>
    <property type="match status" value="1"/>
</dbReference>
<evidence type="ECO:0000256" key="1">
    <source>
        <dbReference type="ARBA" id="ARBA00001971"/>
    </source>
</evidence>
<name>A0A0F5JVI1_9BURK</name>
<keyword evidence="6" id="KW-0503">Monooxygenase</keyword>
<evidence type="ECO:0000256" key="5">
    <source>
        <dbReference type="PIRSR" id="PIRSR602403-1"/>
    </source>
</evidence>
<evidence type="ECO:0000256" key="4">
    <source>
        <dbReference type="ARBA" id="ARBA00023004"/>
    </source>
</evidence>
<dbReference type="PROSITE" id="PS00086">
    <property type="entry name" value="CYTOCHROME_P450"/>
    <property type="match status" value="1"/>
</dbReference>
<dbReference type="InterPro" id="IPR036396">
    <property type="entry name" value="Cyt_P450_sf"/>
</dbReference>
<keyword evidence="3 5" id="KW-0479">Metal-binding</keyword>
<comment type="cofactor">
    <cofactor evidence="1 5">
        <name>heme</name>
        <dbReference type="ChEBI" id="CHEBI:30413"/>
    </cofactor>
</comment>
<dbReference type="EMBL" id="LAQU01000035">
    <property type="protein sequence ID" value="KKB61670.1"/>
    <property type="molecule type" value="Genomic_DNA"/>
</dbReference>
<dbReference type="SUPFAM" id="SSF48264">
    <property type="entry name" value="Cytochrome P450"/>
    <property type="match status" value="1"/>
</dbReference>
<evidence type="ECO:0008006" key="9">
    <source>
        <dbReference type="Google" id="ProtNLM"/>
    </source>
</evidence>
<dbReference type="PANTHER" id="PTHR24305">
    <property type="entry name" value="CYTOCHROME P450"/>
    <property type="match status" value="1"/>
</dbReference>
<dbReference type="GO" id="GO:0005506">
    <property type="term" value="F:iron ion binding"/>
    <property type="evidence" value="ECO:0007669"/>
    <property type="project" value="InterPro"/>
</dbReference>
<dbReference type="InterPro" id="IPR017972">
    <property type="entry name" value="Cyt_P450_CS"/>
</dbReference>
<comment type="caution">
    <text evidence="7">The sequence shown here is derived from an EMBL/GenBank/DDBJ whole genome shotgun (WGS) entry which is preliminary data.</text>
</comment>
<dbReference type="GO" id="GO:0020037">
    <property type="term" value="F:heme binding"/>
    <property type="evidence" value="ECO:0007669"/>
    <property type="project" value="InterPro"/>
</dbReference>
<organism evidence="7 8">
    <name type="scientific">Robbsia andropogonis</name>
    <dbReference type="NCBI Taxonomy" id="28092"/>
    <lineage>
        <taxon>Bacteria</taxon>
        <taxon>Pseudomonadati</taxon>
        <taxon>Pseudomonadota</taxon>
        <taxon>Betaproteobacteria</taxon>
        <taxon>Burkholderiales</taxon>
        <taxon>Burkholderiaceae</taxon>
        <taxon>Robbsia</taxon>
    </lineage>
</organism>
<dbReference type="GO" id="GO:0016705">
    <property type="term" value="F:oxidoreductase activity, acting on paired donors, with incorporation or reduction of molecular oxygen"/>
    <property type="evidence" value="ECO:0007669"/>
    <property type="project" value="InterPro"/>
</dbReference>
<dbReference type="InterPro" id="IPR050121">
    <property type="entry name" value="Cytochrome_P450_monoxygenase"/>
</dbReference>
<proteinExistence type="inferred from homology"/>
<dbReference type="PATRIC" id="fig|28092.6.peg.5172"/>
<evidence type="ECO:0000313" key="8">
    <source>
        <dbReference type="Proteomes" id="UP000033618"/>
    </source>
</evidence>
<dbReference type="RefSeq" id="WP_046153981.1">
    <property type="nucleotide sequence ID" value="NZ_LAQU01000035.1"/>
</dbReference>
<dbReference type="PRINTS" id="PR00385">
    <property type="entry name" value="P450"/>
</dbReference>
<keyword evidence="5 6" id="KW-0349">Heme</keyword>
<gene>
    <name evidence="7" type="ORF">WM40_21965</name>
</gene>
<keyword evidence="8" id="KW-1185">Reference proteome</keyword>
<dbReference type="GO" id="GO:0004497">
    <property type="term" value="F:monooxygenase activity"/>
    <property type="evidence" value="ECO:0007669"/>
    <property type="project" value="UniProtKB-KW"/>
</dbReference>
<dbReference type="PRINTS" id="PR00465">
    <property type="entry name" value="EP450IV"/>
</dbReference>
<keyword evidence="6" id="KW-0560">Oxidoreductase</keyword>
<dbReference type="InterPro" id="IPR001128">
    <property type="entry name" value="Cyt_P450"/>
</dbReference>
<comment type="similarity">
    <text evidence="2 6">Belongs to the cytochrome P450 family.</text>
</comment>
<evidence type="ECO:0000313" key="7">
    <source>
        <dbReference type="EMBL" id="KKB61670.1"/>
    </source>
</evidence>
<dbReference type="InterPro" id="IPR002403">
    <property type="entry name" value="Cyt_P450_E_grp-IV"/>
</dbReference>
<sequence>MGSLSNLCRAAQSESVISYQRIPPGPKGGPVLGNRIAFSQDPLSFLLNCSREYGDVVRVAKQTYFVNRPDLIHTIFHNKDGTFSKTDPYDTTQNHSAFPASVMNSSGSEWADKRRKLRPAFQSDPILQSVEQASSASHLLLASWRQEPLRFDVREDMVQLCMEIGSRFLFDGSADPRETKRVLDTVDAIMKLMRSPFRLPLCIPTPNNLRLRRSRAELGETIGEIVERYRRSPSNRVCLLGTMLSEGEHGDSAWVRDEMATMIMSGLEPLAAGLTWTLYLLASHAEIRRELQYEIDAVLQGHLLAASDISRLPFTEAVVKESLRLYPPAWMTGRVATRDCSLAGFEVPAGTLLTVSQWVSHRDPRYFESPDEYRPHRWLDQTDMAGLPSYAYFPFGTGPRKCIGSHLSITQMIVVIASLMHGFDIEPVPDTNVRPYPALVLRPIGVRLRATLRRWPHAARANANSTSPGRCPRNEH</sequence>
<feature type="binding site" description="axial binding residue" evidence="5">
    <location>
        <position position="402"/>
    </location>
    <ligand>
        <name>heme</name>
        <dbReference type="ChEBI" id="CHEBI:30413"/>
    </ligand>
    <ligandPart>
        <name>Fe</name>
        <dbReference type="ChEBI" id="CHEBI:18248"/>
    </ligandPart>
</feature>
<dbReference type="AlphaFoldDB" id="A0A0F5JVI1"/>
<accession>A0A0F5JVI1</accession>
<evidence type="ECO:0000256" key="6">
    <source>
        <dbReference type="RuleBase" id="RU000461"/>
    </source>
</evidence>
<dbReference type="Proteomes" id="UP000033618">
    <property type="component" value="Unassembled WGS sequence"/>
</dbReference>
<dbReference type="Pfam" id="PF00067">
    <property type="entry name" value="p450"/>
    <property type="match status" value="1"/>
</dbReference>
<reference evidence="7 8" key="1">
    <citation type="submission" date="2015-03" db="EMBL/GenBank/DDBJ databases">
        <title>Draft Genome Sequence of Burkholderia andropogonis type strain ICMP2807, isolated from Sorghum bicolor.</title>
        <authorList>
            <person name="Lopes-Santos L."/>
            <person name="Castro D.B."/>
            <person name="Ottoboni L.M."/>
            <person name="Park D."/>
            <person name="Weirc B.S."/>
            <person name="Destefano S.A."/>
        </authorList>
    </citation>
    <scope>NUCLEOTIDE SEQUENCE [LARGE SCALE GENOMIC DNA]</scope>
    <source>
        <strain evidence="7 8">ICMP2807</strain>
    </source>
</reference>
<keyword evidence="4 5" id="KW-0408">Iron</keyword>
<dbReference type="Gene3D" id="1.10.630.10">
    <property type="entry name" value="Cytochrome P450"/>
    <property type="match status" value="1"/>
</dbReference>
<evidence type="ECO:0000256" key="2">
    <source>
        <dbReference type="ARBA" id="ARBA00010617"/>
    </source>
</evidence>